<dbReference type="OrthoDB" id="1414794at2"/>
<sequence>MIKFFRKIRYNLMSENKTGKYFKYAIGEIVLVVIGILIALQINNWNESRKQKQAEIEFLKGIKNDLSQDKLFIEQVLNITEPKMQAFKKLNTDSLDISKDKASIDSLLKVYLNTGQRTFYPISGSYQAAISGNQINTYKNKELMQSIIKLYNSSYERVIDNGKILDIRWSDISKMYIHERRSKKFNVTDSLYLTKTLDDLYFHFIQLQWYENVLVLTSNEIDNVLNKIPN</sequence>
<keyword evidence="1" id="KW-1133">Transmembrane helix</keyword>
<dbReference type="InterPro" id="IPR045749">
    <property type="entry name" value="DUF6090"/>
</dbReference>
<evidence type="ECO:0000313" key="2">
    <source>
        <dbReference type="EMBL" id="PNQ73747.1"/>
    </source>
</evidence>
<dbReference type="EMBL" id="POWF01000002">
    <property type="protein sequence ID" value="PNQ73747.1"/>
    <property type="molecule type" value="Genomic_DNA"/>
</dbReference>
<keyword evidence="1" id="KW-0812">Transmembrane</keyword>
<evidence type="ECO:0000313" key="3">
    <source>
        <dbReference type="Proteomes" id="UP000236641"/>
    </source>
</evidence>
<gene>
    <name evidence="2" type="ORF">C1T31_05275</name>
</gene>
<organism evidence="2 3">
    <name type="scientific">Hanstruepera neustonica</name>
    <dbReference type="NCBI Taxonomy" id="1445657"/>
    <lineage>
        <taxon>Bacteria</taxon>
        <taxon>Pseudomonadati</taxon>
        <taxon>Bacteroidota</taxon>
        <taxon>Flavobacteriia</taxon>
        <taxon>Flavobacteriales</taxon>
        <taxon>Flavobacteriaceae</taxon>
        <taxon>Hanstruepera</taxon>
    </lineage>
</organism>
<keyword evidence="1" id="KW-0472">Membrane</keyword>
<feature type="transmembrane region" description="Helical" evidence="1">
    <location>
        <begin position="21"/>
        <end position="42"/>
    </location>
</feature>
<proteinExistence type="predicted"/>
<protein>
    <submittedName>
        <fullName evidence="2">Uncharacterized protein</fullName>
    </submittedName>
</protein>
<evidence type="ECO:0000256" key="1">
    <source>
        <dbReference type="SAM" id="Phobius"/>
    </source>
</evidence>
<keyword evidence="3" id="KW-1185">Reference proteome</keyword>
<dbReference type="Pfam" id="PF19578">
    <property type="entry name" value="DUF6090"/>
    <property type="match status" value="1"/>
</dbReference>
<dbReference type="Proteomes" id="UP000236641">
    <property type="component" value="Unassembled WGS sequence"/>
</dbReference>
<reference evidence="2 3" key="1">
    <citation type="submission" date="2018-01" db="EMBL/GenBank/DDBJ databases">
        <title>The draft genome of Hanstruepera neustonica JCM19743.</title>
        <authorList>
            <person name="He R.-H."/>
            <person name="Du Z.-J."/>
        </authorList>
    </citation>
    <scope>NUCLEOTIDE SEQUENCE [LARGE SCALE GENOMIC DNA]</scope>
    <source>
        <strain evidence="2 3">JCM19743</strain>
    </source>
</reference>
<comment type="caution">
    <text evidence="2">The sequence shown here is derived from an EMBL/GenBank/DDBJ whole genome shotgun (WGS) entry which is preliminary data.</text>
</comment>
<dbReference type="AlphaFoldDB" id="A0A2K1E0D0"/>
<dbReference type="RefSeq" id="WP_103051444.1">
    <property type="nucleotide sequence ID" value="NZ_POWF01000002.1"/>
</dbReference>
<name>A0A2K1E0D0_9FLAO</name>
<accession>A0A2K1E0D0</accession>